<dbReference type="Pfam" id="PF00646">
    <property type="entry name" value="F-box"/>
    <property type="match status" value="1"/>
</dbReference>
<dbReference type="InterPro" id="IPR036047">
    <property type="entry name" value="F-box-like_dom_sf"/>
</dbReference>
<dbReference type="InterPro" id="IPR050796">
    <property type="entry name" value="SCF_F-box_component"/>
</dbReference>
<dbReference type="PANTHER" id="PTHR31672">
    <property type="entry name" value="BNACNNG10540D PROTEIN"/>
    <property type="match status" value="1"/>
</dbReference>
<dbReference type="AlphaFoldDB" id="A0A9D4Y0W6"/>
<dbReference type="Gramene" id="Psat03G0352800-T1">
    <property type="protein sequence ID" value="KAI5428565.1"/>
    <property type="gene ID" value="KIW84_033528"/>
</dbReference>
<accession>A0A9D4Y0W6</accession>
<feature type="domain" description="F-box" evidence="1">
    <location>
        <begin position="2"/>
        <end position="31"/>
    </location>
</feature>
<reference evidence="2 3" key="1">
    <citation type="journal article" date="2022" name="Nat. Genet.">
        <title>Improved pea reference genome and pan-genome highlight genomic features and evolutionary characteristics.</title>
        <authorList>
            <person name="Yang T."/>
            <person name="Liu R."/>
            <person name="Luo Y."/>
            <person name="Hu S."/>
            <person name="Wang D."/>
            <person name="Wang C."/>
            <person name="Pandey M.K."/>
            <person name="Ge S."/>
            <person name="Xu Q."/>
            <person name="Li N."/>
            <person name="Li G."/>
            <person name="Huang Y."/>
            <person name="Saxena R.K."/>
            <person name="Ji Y."/>
            <person name="Li M."/>
            <person name="Yan X."/>
            <person name="He Y."/>
            <person name="Liu Y."/>
            <person name="Wang X."/>
            <person name="Xiang C."/>
            <person name="Varshney R.K."/>
            <person name="Ding H."/>
            <person name="Gao S."/>
            <person name="Zong X."/>
        </authorList>
    </citation>
    <scope>NUCLEOTIDE SEQUENCE [LARGE SCALE GENOMIC DNA]</scope>
    <source>
        <strain evidence="2 3">cv. Zhongwan 6</strain>
    </source>
</reference>
<dbReference type="SUPFAM" id="SSF81383">
    <property type="entry name" value="F-box domain"/>
    <property type="match status" value="1"/>
</dbReference>
<name>A0A9D4Y0W6_PEA</name>
<comment type="caution">
    <text evidence="2">The sequence shown here is derived from an EMBL/GenBank/DDBJ whole genome shotgun (WGS) entry which is preliminary data.</text>
</comment>
<sequence length="112" mass="12791">AEILSFLDVKSIMRFRCVCKFWNTLIFDPTFVNLHLKKSAKQNPHFLLITAHSTTTTSEVPYGTYSRTEREHGVIPYSVSTLLENPSFTISIDEKYLVQDDECSNISVPAMD</sequence>
<protein>
    <recommendedName>
        <fullName evidence="1">F-box domain-containing protein</fullName>
    </recommendedName>
</protein>
<feature type="non-terminal residue" evidence="2">
    <location>
        <position position="1"/>
    </location>
</feature>
<evidence type="ECO:0000259" key="1">
    <source>
        <dbReference type="Pfam" id="PF00646"/>
    </source>
</evidence>
<gene>
    <name evidence="2" type="ORF">KIW84_033528</name>
</gene>
<evidence type="ECO:0000313" key="2">
    <source>
        <dbReference type="EMBL" id="KAI5428565.1"/>
    </source>
</evidence>
<organism evidence="2 3">
    <name type="scientific">Pisum sativum</name>
    <name type="common">Garden pea</name>
    <name type="synonym">Lathyrus oleraceus</name>
    <dbReference type="NCBI Taxonomy" id="3888"/>
    <lineage>
        <taxon>Eukaryota</taxon>
        <taxon>Viridiplantae</taxon>
        <taxon>Streptophyta</taxon>
        <taxon>Embryophyta</taxon>
        <taxon>Tracheophyta</taxon>
        <taxon>Spermatophyta</taxon>
        <taxon>Magnoliopsida</taxon>
        <taxon>eudicotyledons</taxon>
        <taxon>Gunneridae</taxon>
        <taxon>Pentapetalae</taxon>
        <taxon>rosids</taxon>
        <taxon>fabids</taxon>
        <taxon>Fabales</taxon>
        <taxon>Fabaceae</taxon>
        <taxon>Papilionoideae</taxon>
        <taxon>50 kb inversion clade</taxon>
        <taxon>NPAAA clade</taxon>
        <taxon>Hologalegina</taxon>
        <taxon>IRL clade</taxon>
        <taxon>Fabeae</taxon>
        <taxon>Lathyrus</taxon>
    </lineage>
</organism>
<evidence type="ECO:0000313" key="3">
    <source>
        <dbReference type="Proteomes" id="UP001058974"/>
    </source>
</evidence>
<dbReference type="EMBL" id="JAMSHJ010000003">
    <property type="protein sequence ID" value="KAI5428565.1"/>
    <property type="molecule type" value="Genomic_DNA"/>
</dbReference>
<keyword evidence="3" id="KW-1185">Reference proteome</keyword>
<dbReference type="PANTHER" id="PTHR31672:SF13">
    <property type="entry name" value="F-BOX PROTEIN CPR30-LIKE"/>
    <property type="match status" value="1"/>
</dbReference>
<dbReference type="InterPro" id="IPR001810">
    <property type="entry name" value="F-box_dom"/>
</dbReference>
<proteinExistence type="predicted"/>
<dbReference type="Gene3D" id="1.20.1280.50">
    <property type="match status" value="1"/>
</dbReference>
<dbReference type="Proteomes" id="UP001058974">
    <property type="component" value="Chromosome 3"/>
</dbReference>